<organism evidence="4 5">
    <name type="scientific">Ambispora gerdemannii</name>
    <dbReference type="NCBI Taxonomy" id="144530"/>
    <lineage>
        <taxon>Eukaryota</taxon>
        <taxon>Fungi</taxon>
        <taxon>Fungi incertae sedis</taxon>
        <taxon>Mucoromycota</taxon>
        <taxon>Glomeromycotina</taxon>
        <taxon>Glomeromycetes</taxon>
        <taxon>Archaeosporales</taxon>
        <taxon>Ambisporaceae</taxon>
        <taxon>Ambispora</taxon>
    </lineage>
</organism>
<name>A0A9N9BAY3_9GLOM</name>
<dbReference type="Gene3D" id="2.120.10.80">
    <property type="entry name" value="Kelch-type beta propeller"/>
    <property type="match status" value="1"/>
</dbReference>
<evidence type="ECO:0000256" key="1">
    <source>
        <dbReference type="ARBA" id="ARBA00022441"/>
    </source>
</evidence>
<protein>
    <submittedName>
        <fullName evidence="4">13315_t:CDS:1</fullName>
    </submittedName>
</protein>
<evidence type="ECO:0000256" key="2">
    <source>
        <dbReference type="ARBA" id="ARBA00022737"/>
    </source>
</evidence>
<dbReference type="PANTHER" id="PTHR23244">
    <property type="entry name" value="KELCH REPEAT DOMAIN"/>
    <property type="match status" value="1"/>
</dbReference>
<dbReference type="Proteomes" id="UP000789831">
    <property type="component" value="Unassembled WGS sequence"/>
</dbReference>
<dbReference type="PANTHER" id="PTHR23244:SF471">
    <property type="entry name" value="GUANINE NUCLEOTIDE-BINDING PROTEIN SUBUNIT BETA 1-RELATED"/>
    <property type="match status" value="1"/>
</dbReference>
<evidence type="ECO:0000313" key="5">
    <source>
        <dbReference type="Proteomes" id="UP000789831"/>
    </source>
</evidence>
<dbReference type="InterPro" id="IPR015915">
    <property type="entry name" value="Kelch-typ_b-propeller"/>
</dbReference>
<gene>
    <name evidence="4" type="ORF">AGERDE_LOCUS7074</name>
</gene>
<dbReference type="EMBL" id="CAJVPL010001217">
    <property type="protein sequence ID" value="CAG8559415.1"/>
    <property type="molecule type" value="Genomic_DNA"/>
</dbReference>
<accession>A0A9N9BAY3</accession>
<keyword evidence="1" id="KW-0880">Kelch repeat</keyword>
<evidence type="ECO:0000259" key="3">
    <source>
        <dbReference type="Pfam" id="PF24981"/>
    </source>
</evidence>
<dbReference type="InterPro" id="IPR056737">
    <property type="entry name" value="Beta-prop_ATRN-MKLN-like"/>
</dbReference>
<dbReference type="Pfam" id="PF24981">
    <property type="entry name" value="Beta-prop_ATRN-LZTR1"/>
    <property type="match status" value="1"/>
</dbReference>
<evidence type="ECO:0000313" key="4">
    <source>
        <dbReference type="EMBL" id="CAG8559415.1"/>
    </source>
</evidence>
<dbReference type="SUPFAM" id="SSF117281">
    <property type="entry name" value="Kelch motif"/>
    <property type="match status" value="1"/>
</dbReference>
<proteinExistence type="predicted"/>
<comment type="caution">
    <text evidence="4">The sequence shown here is derived from an EMBL/GenBank/DDBJ whole genome shotgun (WGS) entry which is preliminary data.</text>
</comment>
<dbReference type="OrthoDB" id="432528at2759"/>
<dbReference type="AlphaFoldDB" id="A0A9N9BAY3"/>
<feature type="domain" description="Attractin/MKLN-like beta-propeller" evidence="3">
    <location>
        <begin position="38"/>
        <end position="260"/>
    </location>
</feature>
<reference evidence="4" key="1">
    <citation type="submission" date="2021-06" db="EMBL/GenBank/DDBJ databases">
        <authorList>
            <person name="Kallberg Y."/>
            <person name="Tangrot J."/>
            <person name="Rosling A."/>
        </authorList>
    </citation>
    <scope>NUCLEOTIDE SEQUENCE</scope>
    <source>
        <strain evidence="4">MT106</strain>
    </source>
</reference>
<keyword evidence="5" id="KW-1185">Reference proteome</keyword>
<sequence>MSSAQLSFSPEEIKNAGAGVLIDNKIIIFDSIDFTNTHAFSLDLSKDWTTTTPEFTIYNLVSAPTFITTAFSAQIKGDHAVIYAFGGNIPKNGNFSDLIYTNDFYKIDVNTSPFSFLRVDSGDIAPKARASSVIDEKGKLYIWGGITALDEYTTVDKYMYIFDTFDSTWRKILPSYVPAQRSQYTSTLKDGKIYYIGGFYSDHIDYAKADIRQILIYDTLNDTSPWSLKTATNKTNISDRFGHSAVLAPDNRSIIIFGGLKVFSDTRTGSPDEDIKDYLITLDLETFELSELKTQNKLNIDDIPGGHTGVIYNNFLIVTFGAYPTKSVTRKNQQTAIHNNRLQTQPNTVLSHNIPTIVIQHATTQIPFDPNTTLAFKS</sequence>
<keyword evidence="2" id="KW-0677">Repeat</keyword>